<keyword evidence="2" id="KW-1185">Reference proteome</keyword>
<evidence type="ECO:0000313" key="1">
    <source>
        <dbReference type="EMBL" id="KAG0020081.1"/>
    </source>
</evidence>
<proteinExistence type="predicted"/>
<evidence type="ECO:0000313" key="2">
    <source>
        <dbReference type="Proteomes" id="UP000703661"/>
    </source>
</evidence>
<protein>
    <recommendedName>
        <fullName evidence="3">F-box domain-containing protein</fullName>
    </recommendedName>
</protein>
<reference evidence="1" key="1">
    <citation type="journal article" date="2020" name="Fungal Divers.">
        <title>Resolving the Mortierellaceae phylogeny through synthesis of multi-gene phylogenetics and phylogenomics.</title>
        <authorList>
            <person name="Vandepol N."/>
            <person name="Liber J."/>
            <person name="Desiro A."/>
            <person name="Na H."/>
            <person name="Kennedy M."/>
            <person name="Barry K."/>
            <person name="Grigoriev I.V."/>
            <person name="Miller A.N."/>
            <person name="O'Donnell K."/>
            <person name="Stajich J.E."/>
            <person name="Bonito G."/>
        </authorList>
    </citation>
    <scope>NUCLEOTIDE SEQUENCE</scope>
    <source>
        <strain evidence="1">NRRL 2769</strain>
    </source>
</reference>
<dbReference type="AlphaFoldDB" id="A0A9P6N179"/>
<gene>
    <name evidence="1" type="ORF">BGZ80_004807</name>
</gene>
<dbReference type="EMBL" id="JAAAID010000241">
    <property type="protein sequence ID" value="KAG0020081.1"/>
    <property type="molecule type" value="Genomic_DNA"/>
</dbReference>
<feature type="non-terminal residue" evidence="1">
    <location>
        <position position="894"/>
    </location>
</feature>
<dbReference type="Gene3D" id="3.80.10.10">
    <property type="entry name" value="Ribonuclease Inhibitor"/>
    <property type="match status" value="1"/>
</dbReference>
<dbReference type="SUPFAM" id="SSF52047">
    <property type="entry name" value="RNI-like"/>
    <property type="match status" value="1"/>
</dbReference>
<sequence>MSSTPAQELRSLTSSQSAACQVFQTLELLERIMYLLPRSQLPDFRLVSRHWNRAAFRPMWQYPKFPPSSHMEAILTKLWRYGTTVQELDFTKAFEDASIASSNEGSNRQKANTNLSDRSYPVTIVTLCPNVRSLCLPCGQLGRRQVEALIGVFAAKKVRCDMYTCGHGRIGSYIDGWNTNDGAILELSQLHTLRLNPSWTDPSRMKIITAIGQGLRRLELRLDLRDDRQRFSDPLPETFLRYEPLLQHCGGYLQDLEIIPAPHFCTSETTTTLIETVGTGDTEENNLEDSFDETVNPNTKISTHQTLRHFTLYRPPLTRLHLGGVWFSEADVYTLARACPMITDLRLTNDELDQHLTPEELARLKNRDWRLQLKSRREIEWDRMKKLLPIELFLQLWGPRLRKLRLDGNRLCMHSKKTIEGCEPVGANPGIGEAADRLNSPGASLTLPQFTPVSAQPYRLSSLCLFHAVGLMDDHLIAMVDSVNPTLQYLNVDRNIHLTDKSIRHVFMTCSCLLEFSAAELDLTMALFEDSDTRVEDEFIDHANGDDGIASRRWACADTLRSLDLSWRSADGRAAHVQTRQGTEHYYRTLETWDRNLRPYRHHRLYRKQCKRQQEEQRAKRRKLFDGDSEYERYKQREEEWQDEGQYEMFKQERRKTRIPLRLFQGNILPMFRKPWQIESIYERLRVLSRLEVLQLEGWLIPWRSADITAFLGYYYELEPSARLNPCEGSKRVIDDSLHPSSSVNTNCLVTSTTEFAVLSTLYQPPTNPYDPTALRAIPRSNLAKLKYLNIQCKQPLILENPVGLQSPFELGSGDLYCGESLPDVNSAGFAPALFSQVHPIPNSSTTSTDSTSTTGICNKSMLCSTLGAFMKACPRLETFAIRVPTDAEMNRDS</sequence>
<evidence type="ECO:0008006" key="3">
    <source>
        <dbReference type="Google" id="ProtNLM"/>
    </source>
</evidence>
<dbReference type="Proteomes" id="UP000703661">
    <property type="component" value="Unassembled WGS sequence"/>
</dbReference>
<comment type="caution">
    <text evidence="1">The sequence shown here is derived from an EMBL/GenBank/DDBJ whole genome shotgun (WGS) entry which is preliminary data.</text>
</comment>
<accession>A0A9P6N179</accession>
<dbReference type="InterPro" id="IPR032675">
    <property type="entry name" value="LRR_dom_sf"/>
</dbReference>
<organism evidence="1 2">
    <name type="scientific">Entomortierella chlamydospora</name>
    <dbReference type="NCBI Taxonomy" id="101097"/>
    <lineage>
        <taxon>Eukaryota</taxon>
        <taxon>Fungi</taxon>
        <taxon>Fungi incertae sedis</taxon>
        <taxon>Mucoromycota</taxon>
        <taxon>Mortierellomycotina</taxon>
        <taxon>Mortierellomycetes</taxon>
        <taxon>Mortierellales</taxon>
        <taxon>Mortierellaceae</taxon>
        <taxon>Entomortierella</taxon>
    </lineage>
</organism>
<name>A0A9P6N179_9FUNG</name>